<dbReference type="EMBL" id="ML208338">
    <property type="protein sequence ID" value="TFK69065.1"/>
    <property type="molecule type" value="Genomic_DNA"/>
</dbReference>
<gene>
    <name evidence="1" type="ORF">BDN72DRAFT_897607</name>
</gene>
<evidence type="ECO:0000313" key="1">
    <source>
        <dbReference type="EMBL" id="TFK69065.1"/>
    </source>
</evidence>
<accession>A0ACD3AU44</accession>
<organism evidence="1 2">
    <name type="scientific">Pluteus cervinus</name>
    <dbReference type="NCBI Taxonomy" id="181527"/>
    <lineage>
        <taxon>Eukaryota</taxon>
        <taxon>Fungi</taxon>
        <taxon>Dikarya</taxon>
        <taxon>Basidiomycota</taxon>
        <taxon>Agaricomycotina</taxon>
        <taxon>Agaricomycetes</taxon>
        <taxon>Agaricomycetidae</taxon>
        <taxon>Agaricales</taxon>
        <taxon>Pluteineae</taxon>
        <taxon>Pluteaceae</taxon>
        <taxon>Pluteus</taxon>
    </lineage>
</organism>
<sequence>MADVGQKDLFPFEDVEDDEVQDLDRIKYVSTSDDDVLLPFGGIGDEEVQDLRRLEHNPPSEVLQELPFAQRRNLAGLTNGSKTKAAMNDFTYDFGIYTPEANTTYNFVPAYLMITHRRENIHLKEDIPFITRLPLDVLIEVLKYVHPLDLYNISIADPSLKSIVTPLWKDVWAEIPDKPSTVSYVQWAGLWFGPAICEGCNKRVGQPDFTANKRYCTKCLHARVEFIYDAGIGDTSTWLSCLPVASRTNGYHISGYHNIGSGWRFIHQVKQLKLRLAAFDNDIAKGVPGASKAKDEYVQSMTASAKLQSAHADRCEKYAAKMIDKVKKKLVHREGFTLDEIGGLYSQLDLDWQKDLTLTMSRRYLNRTWSTRIIPTAHDCKRVYHQVQREQTIVRRNHMIEVVYEIFQRKQVKPEEWYKLPPPNAFSKMKRCEEYAQDVEKGEPQMEECVELVEGMEGEVMAWFDERKADFCADFLHKKSLVEDTYSGIQAPKPTLDRPVDEMINLAVSVFSCHACDSTWYRYGDKPYTRAGIRAFGWDAISKHFCCRGRGDSSHIAYTLDTTCWMLIRMLLEKVGLDYQTTTGEDMNKLGHRFVCQLCSRTLLGYRRMRGRPVFDWRGFVRHMTNGEFHFGYGDELNPNSWKVLAPEAVWYVQPRETRYPERGDPSWSCNHCATHYNALVPYKSVLSHLKDHHDIKEVTIGVDVIHIPHTYHTVSIPVVIPIAPHNLRCLICSEDKSTRTWFMEKTMVQHLRDKHNIFGDVQENQHWKAVDMFLP</sequence>
<protein>
    <submittedName>
        <fullName evidence="1">Uncharacterized protein</fullName>
    </submittedName>
</protein>
<evidence type="ECO:0000313" key="2">
    <source>
        <dbReference type="Proteomes" id="UP000308600"/>
    </source>
</evidence>
<keyword evidence="2" id="KW-1185">Reference proteome</keyword>
<dbReference type="Proteomes" id="UP000308600">
    <property type="component" value="Unassembled WGS sequence"/>
</dbReference>
<proteinExistence type="predicted"/>
<reference evidence="1 2" key="1">
    <citation type="journal article" date="2019" name="Nat. Ecol. Evol.">
        <title>Megaphylogeny resolves global patterns of mushroom evolution.</title>
        <authorList>
            <person name="Varga T."/>
            <person name="Krizsan K."/>
            <person name="Foldi C."/>
            <person name="Dima B."/>
            <person name="Sanchez-Garcia M."/>
            <person name="Sanchez-Ramirez S."/>
            <person name="Szollosi G.J."/>
            <person name="Szarkandi J.G."/>
            <person name="Papp V."/>
            <person name="Albert L."/>
            <person name="Andreopoulos W."/>
            <person name="Angelini C."/>
            <person name="Antonin V."/>
            <person name="Barry K.W."/>
            <person name="Bougher N.L."/>
            <person name="Buchanan P."/>
            <person name="Buyck B."/>
            <person name="Bense V."/>
            <person name="Catcheside P."/>
            <person name="Chovatia M."/>
            <person name="Cooper J."/>
            <person name="Damon W."/>
            <person name="Desjardin D."/>
            <person name="Finy P."/>
            <person name="Geml J."/>
            <person name="Haridas S."/>
            <person name="Hughes K."/>
            <person name="Justo A."/>
            <person name="Karasinski D."/>
            <person name="Kautmanova I."/>
            <person name="Kiss B."/>
            <person name="Kocsube S."/>
            <person name="Kotiranta H."/>
            <person name="LaButti K.M."/>
            <person name="Lechner B.E."/>
            <person name="Liimatainen K."/>
            <person name="Lipzen A."/>
            <person name="Lukacs Z."/>
            <person name="Mihaltcheva S."/>
            <person name="Morgado L.N."/>
            <person name="Niskanen T."/>
            <person name="Noordeloos M.E."/>
            <person name="Ohm R.A."/>
            <person name="Ortiz-Santana B."/>
            <person name="Ovrebo C."/>
            <person name="Racz N."/>
            <person name="Riley R."/>
            <person name="Savchenko A."/>
            <person name="Shiryaev A."/>
            <person name="Soop K."/>
            <person name="Spirin V."/>
            <person name="Szebenyi C."/>
            <person name="Tomsovsky M."/>
            <person name="Tulloss R.E."/>
            <person name="Uehling J."/>
            <person name="Grigoriev I.V."/>
            <person name="Vagvolgyi C."/>
            <person name="Papp T."/>
            <person name="Martin F.M."/>
            <person name="Miettinen O."/>
            <person name="Hibbett D.S."/>
            <person name="Nagy L.G."/>
        </authorList>
    </citation>
    <scope>NUCLEOTIDE SEQUENCE [LARGE SCALE GENOMIC DNA]</scope>
    <source>
        <strain evidence="1 2">NL-1719</strain>
    </source>
</reference>
<name>A0ACD3AU44_9AGAR</name>